<reference evidence="1 2" key="1">
    <citation type="submission" date="2020-11" db="EMBL/GenBank/DDBJ databases">
        <title>Winogradskyella marina sp. nov., isolated from marine sediment.</title>
        <authorList>
            <person name="Bo J."/>
            <person name="Wang S."/>
            <person name="Song X."/>
            <person name="Du Z."/>
        </authorList>
    </citation>
    <scope>NUCLEOTIDE SEQUENCE [LARGE SCALE GENOMIC DNA]</scope>
    <source>
        <strain evidence="1 2">F6397</strain>
    </source>
</reference>
<dbReference type="Pfam" id="PF13585">
    <property type="entry name" value="CHU_C"/>
    <property type="match status" value="1"/>
</dbReference>
<dbReference type="Proteomes" id="UP000611215">
    <property type="component" value="Unassembled WGS sequence"/>
</dbReference>
<organism evidence="1 2">
    <name type="scientific">Winogradskyella marina</name>
    <dbReference type="NCBI Taxonomy" id="2785530"/>
    <lineage>
        <taxon>Bacteria</taxon>
        <taxon>Pseudomonadati</taxon>
        <taxon>Bacteroidota</taxon>
        <taxon>Flavobacteriia</taxon>
        <taxon>Flavobacteriales</taxon>
        <taxon>Flavobacteriaceae</taxon>
        <taxon>Winogradskyella</taxon>
    </lineage>
</organism>
<name>A0ABS0EGE0_9FLAO</name>
<dbReference type="EMBL" id="JADOET010000003">
    <property type="protein sequence ID" value="MBF8149484.1"/>
    <property type="molecule type" value="Genomic_DNA"/>
</dbReference>
<keyword evidence="2" id="KW-1185">Reference proteome</keyword>
<comment type="caution">
    <text evidence="1">The sequence shown here is derived from an EMBL/GenBank/DDBJ whole genome shotgun (WGS) entry which is preliminary data.</text>
</comment>
<gene>
    <name evidence="1" type="ORF">ITJ86_06220</name>
</gene>
<dbReference type="NCBIfam" id="TIGR04131">
    <property type="entry name" value="Bac_Flav_CTERM"/>
    <property type="match status" value="1"/>
</dbReference>
<dbReference type="InterPro" id="IPR026341">
    <property type="entry name" value="T9SS_type_B"/>
</dbReference>
<proteinExistence type="predicted"/>
<accession>A0ABS0EGE0</accession>
<protein>
    <submittedName>
        <fullName evidence="1">Gliding motility-associated C-terminal domain-containing protein</fullName>
    </submittedName>
</protein>
<sequence>MIGLTFPVLAQDISLFQQFNGRYDYTAIGNTMNTVENGTLGPCTILTSSSANLNLNSEQNIVAAYLYWAGSHTGDFDISLNNIDITAERTFSDALDSDRVFFAAFADVTSIVLEQGNTNYTISNFDLSADIAPYCPTGTNFGGWAITIIYEDSSLPLNQLNVYDGLQSVPDFLSITLDNLNVLDNENAKIGFVAWEGDRSIAINEQLTINGNVISNYPLNPANNAFNGTNSFTGATNLYNMDIDVYNIQNNISIGDTSATIALTSGQDFVMINNIITVLNSQLPDATITIDNNTVGCGDSTIEVFYTVHNTNSTDILPANTPIAFYSNSDLIGTSETQNTIAINASESNSIYLNLPEDIGPNVTITAIVDDDGTMNGVVTESNENNNSTFAEIELLIIPEITLLSNLIGCNEGFEISSYNLFDALRSLDYNEDDLAFYRSLDDLETETNAILMPSDYNNDSNPETIYARIVSAPCYEIFQFDLTIENCPPYIPQGFSPNNDTKNDWFNIQDVYDIFTEHELQIYNRYGELIFVGNNETPWDGTTNRGLNNIGNKVPVGTYYYILNLNDPNYKPFMGWVYVNY</sequence>
<dbReference type="Gene3D" id="2.60.40.10">
    <property type="entry name" value="Immunoglobulins"/>
    <property type="match status" value="1"/>
</dbReference>
<evidence type="ECO:0000313" key="1">
    <source>
        <dbReference type="EMBL" id="MBF8149484.1"/>
    </source>
</evidence>
<dbReference type="InterPro" id="IPR013783">
    <property type="entry name" value="Ig-like_fold"/>
</dbReference>
<evidence type="ECO:0000313" key="2">
    <source>
        <dbReference type="Proteomes" id="UP000611215"/>
    </source>
</evidence>